<protein>
    <recommendedName>
        <fullName evidence="3">L-2-amino-thiazoline-4-carboxylic acid hydrolase</fullName>
    </recommendedName>
</protein>
<evidence type="ECO:0000313" key="2">
    <source>
        <dbReference type="Proteomes" id="UP000216207"/>
    </source>
</evidence>
<evidence type="ECO:0008006" key="3">
    <source>
        <dbReference type="Google" id="ProtNLM"/>
    </source>
</evidence>
<accession>A0A268NVR6</accession>
<dbReference type="EMBL" id="NPCC01000033">
    <property type="protein sequence ID" value="PAE87566.1"/>
    <property type="molecule type" value="Genomic_DNA"/>
</dbReference>
<sequence>MKRELIMVKNLSMEIITAKMFNELHVAILEAYPDEGYNLIKKGLIAFGLKDAELIAIQATSEGQNHHFFEYLPPVLEVQEKYASLTPFARFAKMFAQIAKQVVDEYGEKGEAVIMSAVEQFGKKRGQGIAQRARSNGFENTVENYLSHYDMGRSELFEFESSYKKEEIEQTFTKCPLGQQWADDGTGEYGILYCRMIDPSIAKGYNKNFDVVHDQYVLKEGQCHFKFQMKEGR</sequence>
<name>A0A268NVR6_SHOCL</name>
<dbReference type="AlphaFoldDB" id="A0A268NVR6"/>
<proteinExistence type="predicted"/>
<organism evidence="1 2">
    <name type="scientific">Shouchella clausii</name>
    <name type="common">Alkalihalobacillus clausii</name>
    <dbReference type="NCBI Taxonomy" id="79880"/>
    <lineage>
        <taxon>Bacteria</taxon>
        <taxon>Bacillati</taxon>
        <taxon>Bacillota</taxon>
        <taxon>Bacilli</taxon>
        <taxon>Bacillales</taxon>
        <taxon>Bacillaceae</taxon>
        <taxon>Shouchella</taxon>
    </lineage>
</organism>
<dbReference type="InterPro" id="IPR026002">
    <property type="entry name" value="ATC_hydrolase-like"/>
</dbReference>
<gene>
    <name evidence="1" type="ORF">CHH72_17770</name>
</gene>
<dbReference type="Proteomes" id="UP000216207">
    <property type="component" value="Unassembled WGS sequence"/>
</dbReference>
<comment type="caution">
    <text evidence="1">The sequence shown here is derived from an EMBL/GenBank/DDBJ whole genome shotgun (WGS) entry which is preliminary data.</text>
</comment>
<dbReference type="Pfam" id="PF14196">
    <property type="entry name" value="ATC_hydrolase"/>
    <property type="match status" value="1"/>
</dbReference>
<evidence type="ECO:0000313" key="1">
    <source>
        <dbReference type="EMBL" id="PAE87566.1"/>
    </source>
</evidence>
<reference evidence="1 2" key="1">
    <citation type="submission" date="2017-07" db="EMBL/GenBank/DDBJ databases">
        <title>Isolation and whole genome analysis of endospore-forming bacteria from heroin.</title>
        <authorList>
            <person name="Kalinowski J."/>
            <person name="Ahrens B."/>
            <person name="Al-Dilaimi A."/>
            <person name="Winkler A."/>
            <person name="Wibberg D."/>
            <person name="Schleenbecker U."/>
            <person name="Ruckert C."/>
            <person name="Wolfel R."/>
            <person name="Grass G."/>
        </authorList>
    </citation>
    <scope>NUCLEOTIDE SEQUENCE [LARGE SCALE GENOMIC DNA]</scope>
    <source>
        <strain evidence="1 2">7539</strain>
    </source>
</reference>